<evidence type="ECO:0000256" key="1">
    <source>
        <dbReference type="SAM" id="MobiDB-lite"/>
    </source>
</evidence>
<evidence type="ECO:0000313" key="3">
    <source>
        <dbReference type="Proteomes" id="UP000688137"/>
    </source>
</evidence>
<gene>
    <name evidence="2" type="ORF">PPRIM_AZ9-3.1.T0320069</name>
</gene>
<sequence length="92" mass="10800">MQIIAGQYYEDSCLFYNIENLNNAMFSYMQQNHSSNDLYDSAQQEIENPEAGNNPINPNNFQFSSTDDQKQDESYIKIQKQNYQYKICGSQF</sequence>
<evidence type="ECO:0000313" key="2">
    <source>
        <dbReference type="EMBL" id="CAD8061664.1"/>
    </source>
</evidence>
<dbReference type="Proteomes" id="UP000688137">
    <property type="component" value="Unassembled WGS sequence"/>
</dbReference>
<accession>A0A8S1LFK2</accession>
<feature type="compositionally biased region" description="Polar residues" evidence="1">
    <location>
        <begin position="54"/>
        <end position="66"/>
    </location>
</feature>
<feature type="compositionally biased region" description="Polar residues" evidence="1">
    <location>
        <begin position="37"/>
        <end position="46"/>
    </location>
</feature>
<name>A0A8S1LFK2_PARPR</name>
<dbReference type="AlphaFoldDB" id="A0A8S1LFK2"/>
<keyword evidence="3" id="KW-1185">Reference proteome</keyword>
<reference evidence="2" key="1">
    <citation type="submission" date="2021-01" db="EMBL/GenBank/DDBJ databases">
        <authorList>
            <consortium name="Genoscope - CEA"/>
            <person name="William W."/>
        </authorList>
    </citation>
    <scope>NUCLEOTIDE SEQUENCE</scope>
</reference>
<dbReference type="EMBL" id="CAJJDM010000031">
    <property type="protein sequence ID" value="CAD8061664.1"/>
    <property type="molecule type" value="Genomic_DNA"/>
</dbReference>
<organism evidence="2 3">
    <name type="scientific">Paramecium primaurelia</name>
    <dbReference type="NCBI Taxonomy" id="5886"/>
    <lineage>
        <taxon>Eukaryota</taxon>
        <taxon>Sar</taxon>
        <taxon>Alveolata</taxon>
        <taxon>Ciliophora</taxon>
        <taxon>Intramacronucleata</taxon>
        <taxon>Oligohymenophorea</taxon>
        <taxon>Peniculida</taxon>
        <taxon>Parameciidae</taxon>
        <taxon>Paramecium</taxon>
    </lineage>
</organism>
<comment type="caution">
    <text evidence="2">The sequence shown here is derived from an EMBL/GenBank/DDBJ whole genome shotgun (WGS) entry which is preliminary data.</text>
</comment>
<feature type="region of interest" description="Disordered" evidence="1">
    <location>
        <begin position="37"/>
        <end position="72"/>
    </location>
</feature>
<protein>
    <submittedName>
        <fullName evidence="2">Uncharacterized protein</fullName>
    </submittedName>
</protein>
<proteinExistence type="predicted"/>